<evidence type="ECO:0000256" key="1">
    <source>
        <dbReference type="SAM" id="MobiDB-lite"/>
    </source>
</evidence>
<protein>
    <submittedName>
        <fullName evidence="3">Glycosyltransferase family 2 protein</fullName>
    </submittedName>
</protein>
<dbReference type="EMBL" id="DWZH01000073">
    <property type="protein sequence ID" value="HJB10784.1"/>
    <property type="molecule type" value="Genomic_DNA"/>
</dbReference>
<accession>A0A9D2LDX1</accession>
<evidence type="ECO:0000259" key="2">
    <source>
        <dbReference type="Pfam" id="PF00535"/>
    </source>
</evidence>
<proteinExistence type="predicted"/>
<dbReference type="Pfam" id="PF00535">
    <property type="entry name" value="Glycos_transf_2"/>
    <property type="match status" value="1"/>
</dbReference>
<gene>
    <name evidence="3" type="ORF">H9786_09705</name>
</gene>
<dbReference type="PANTHER" id="PTHR43685">
    <property type="entry name" value="GLYCOSYLTRANSFERASE"/>
    <property type="match status" value="1"/>
</dbReference>
<dbReference type="InterPro" id="IPR050834">
    <property type="entry name" value="Glycosyltransf_2"/>
</dbReference>
<dbReference type="CDD" id="cd00761">
    <property type="entry name" value="Glyco_tranf_GTA_type"/>
    <property type="match status" value="1"/>
</dbReference>
<dbReference type="AlphaFoldDB" id="A0A9D2LDX1"/>
<organism evidence="3 4">
    <name type="scientific">Candidatus Brachybacterium merdavium</name>
    <dbReference type="NCBI Taxonomy" id="2838513"/>
    <lineage>
        <taxon>Bacteria</taxon>
        <taxon>Bacillati</taxon>
        <taxon>Actinomycetota</taxon>
        <taxon>Actinomycetes</taxon>
        <taxon>Micrococcales</taxon>
        <taxon>Dermabacteraceae</taxon>
        <taxon>Brachybacterium</taxon>
    </lineage>
</organism>
<dbReference type="InterPro" id="IPR001173">
    <property type="entry name" value="Glyco_trans_2-like"/>
</dbReference>
<dbReference type="InterPro" id="IPR029044">
    <property type="entry name" value="Nucleotide-diphossugar_trans"/>
</dbReference>
<reference evidence="3" key="1">
    <citation type="journal article" date="2021" name="PeerJ">
        <title>Extensive microbial diversity within the chicken gut microbiome revealed by metagenomics and culture.</title>
        <authorList>
            <person name="Gilroy R."/>
            <person name="Ravi A."/>
            <person name="Getino M."/>
            <person name="Pursley I."/>
            <person name="Horton D.L."/>
            <person name="Alikhan N.F."/>
            <person name="Baker D."/>
            <person name="Gharbi K."/>
            <person name="Hall N."/>
            <person name="Watson M."/>
            <person name="Adriaenssens E.M."/>
            <person name="Foster-Nyarko E."/>
            <person name="Jarju S."/>
            <person name="Secka A."/>
            <person name="Antonio M."/>
            <person name="Oren A."/>
            <person name="Chaudhuri R.R."/>
            <person name="La Ragione R."/>
            <person name="Hildebrand F."/>
            <person name="Pallen M.J."/>
        </authorList>
    </citation>
    <scope>NUCLEOTIDE SEQUENCE</scope>
    <source>
        <strain evidence="3">ChiHjej13B12-24818</strain>
    </source>
</reference>
<evidence type="ECO:0000313" key="3">
    <source>
        <dbReference type="EMBL" id="HJB10784.1"/>
    </source>
</evidence>
<comment type="caution">
    <text evidence="3">The sequence shown here is derived from an EMBL/GenBank/DDBJ whole genome shotgun (WGS) entry which is preliminary data.</text>
</comment>
<sequence length="302" mass="33608">MSPIDLFRRTGGPARAASHTLRPATEAGHSFTQQGRAQDRDDSVSVVIPFFNSADTIERALCSVAAQTVAVDEVIIVDDDSKKEQRKSLATAAGRDHPMPVRVVRLEPNQGPAAARNAGWDAARSTWIAFLDSDDSWHPRRLELQLGALSAETLMISSQSLVLGADEHPPGSTALIEPPIRRLDKRYHLFHNPHTTSSVLVRRDVPARFTDGRFYAEDYEAWIRIAALGEVLTLQVPLAYFHKDPYGTRGLSSRIWRMILGEHRTFVLLRQDGVISVPQFLIAELIMAARIGRRLALRALRP</sequence>
<reference evidence="3" key="2">
    <citation type="submission" date="2021-04" db="EMBL/GenBank/DDBJ databases">
        <authorList>
            <person name="Gilroy R."/>
        </authorList>
    </citation>
    <scope>NUCLEOTIDE SEQUENCE</scope>
    <source>
        <strain evidence="3">ChiHjej13B12-24818</strain>
    </source>
</reference>
<feature type="domain" description="Glycosyltransferase 2-like" evidence="2">
    <location>
        <begin position="45"/>
        <end position="156"/>
    </location>
</feature>
<dbReference type="Gene3D" id="3.90.550.10">
    <property type="entry name" value="Spore Coat Polysaccharide Biosynthesis Protein SpsA, Chain A"/>
    <property type="match status" value="1"/>
</dbReference>
<dbReference type="PANTHER" id="PTHR43685:SF2">
    <property type="entry name" value="GLYCOSYLTRANSFERASE 2-LIKE DOMAIN-CONTAINING PROTEIN"/>
    <property type="match status" value="1"/>
</dbReference>
<feature type="region of interest" description="Disordered" evidence="1">
    <location>
        <begin position="1"/>
        <end position="38"/>
    </location>
</feature>
<evidence type="ECO:0000313" key="4">
    <source>
        <dbReference type="Proteomes" id="UP000823823"/>
    </source>
</evidence>
<dbReference type="SUPFAM" id="SSF53448">
    <property type="entry name" value="Nucleotide-diphospho-sugar transferases"/>
    <property type="match status" value="1"/>
</dbReference>
<dbReference type="Proteomes" id="UP000823823">
    <property type="component" value="Unassembled WGS sequence"/>
</dbReference>
<name>A0A9D2LDX1_9MICO</name>